<feature type="region of interest" description="Disordered" evidence="1">
    <location>
        <begin position="61"/>
        <end position="121"/>
    </location>
</feature>
<feature type="region of interest" description="Disordered" evidence="1">
    <location>
        <begin position="374"/>
        <end position="394"/>
    </location>
</feature>
<feature type="compositionally biased region" description="Basic residues" evidence="1">
    <location>
        <begin position="19"/>
        <end position="31"/>
    </location>
</feature>
<dbReference type="HOGENOM" id="CLU_055149_0_0_1"/>
<feature type="region of interest" description="Disordered" evidence="1">
    <location>
        <begin position="264"/>
        <end position="309"/>
    </location>
</feature>
<feature type="compositionally biased region" description="Basic and acidic residues" evidence="1">
    <location>
        <begin position="1"/>
        <end position="10"/>
    </location>
</feature>
<evidence type="ECO:0000313" key="3">
    <source>
        <dbReference type="Proteomes" id="UP000053424"/>
    </source>
</evidence>
<dbReference type="EMBL" id="KN831796">
    <property type="protein sequence ID" value="KIM37560.1"/>
    <property type="molecule type" value="Genomic_DNA"/>
</dbReference>
<evidence type="ECO:0000256" key="1">
    <source>
        <dbReference type="SAM" id="MobiDB-lite"/>
    </source>
</evidence>
<sequence>MFDEGTKDVAGKNSAFRMNVRKGTRRARKDHRLPGVTVHKVGVKRDELRWGQSCLVGTEFKKSHSNPLSSLTPPMDLRHMTSNTGLGRPAKHIRTADHRLDSRSPDSIPSSPTSVHSSSSAIFERDIEPISIPSPSHHPRNPHRVPRAKGTEALEQSVPSVLDSAAAILGNLQDVDVGEQVAVVSPSSAIGRVSNSGFASPIGSYRSRSPSPLGSRVTSRAADLLFSIPTSPTSVLGLQNLNIPSPSPPRVVPGDYASSVVTSVDAEEPPTTTQEHPPPKPISPSYPPISLATSPIASPSSLQSHPPSPIHVAKKRLSFMSYSDLLSSTPQSTQTLSSLTTCASSTEPPPHIPSISGLNIASAMQAQQFPGSKAPSLHRFALGPTGGLTHPGKRDSIAMLDNVGGEWEKEGLGRGLEERLDALVIPPAVDSPVVGVAPVAGRVQGKAVA</sequence>
<gene>
    <name evidence="2" type="ORF">M413DRAFT_421635</name>
</gene>
<proteinExistence type="predicted"/>
<organism evidence="2 3">
    <name type="scientific">Hebeloma cylindrosporum</name>
    <dbReference type="NCBI Taxonomy" id="76867"/>
    <lineage>
        <taxon>Eukaryota</taxon>
        <taxon>Fungi</taxon>
        <taxon>Dikarya</taxon>
        <taxon>Basidiomycota</taxon>
        <taxon>Agaricomycotina</taxon>
        <taxon>Agaricomycetes</taxon>
        <taxon>Agaricomycetidae</taxon>
        <taxon>Agaricales</taxon>
        <taxon>Agaricineae</taxon>
        <taxon>Hymenogastraceae</taxon>
        <taxon>Hebeloma</taxon>
    </lineage>
</organism>
<accession>A0A0C3BLI7</accession>
<dbReference type="AlphaFoldDB" id="A0A0C3BLI7"/>
<protein>
    <submittedName>
        <fullName evidence="2">Uncharacterized protein</fullName>
    </submittedName>
</protein>
<keyword evidence="3" id="KW-1185">Reference proteome</keyword>
<evidence type="ECO:0000313" key="2">
    <source>
        <dbReference type="EMBL" id="KIM37560.1"/>
    </source>
</evidence>
<reference evidence="3" key="2">
    <citation type="submission" date="2015-01" db="EMBL/GenBank/DDBJ databases">
        <title>Evolutionary Origins and Diversification of the Mycorrhizal Mutualists.</title>
        <authorList>
            <consortium name="DOE Joint Genome Institute"/>
            <consortium name="Mycorrhizal Genomics Consortium"/>
            <person name="Kohler A."/>
            <person name="Kuo A."/>
            <person name="Nagy L.G."/>
            <person name="Floudas D."/>
            <person name="Copeland A."/>
            <person name="Barry K.W."/>
            <person name="Cichocki N."/>
            <person name="Veneault-Fourrey C."/>
            <person name="LaButti K."/>
            <person name="Lindquist E.A."/>
            <person name="Lipzen A."/>
            <person name="Lundell T."/>
            <person name="Morin E."/>
            <person name="Murat C."/>
            <person name="Riley R."/>
            <person name="Ohm R."/>
            <person name="Sun H."/>
            <person name="Tunlid A."/>
            <person name="Henrissat B."/>
            <person name="Grigoriev I.V."/>
            <person name="Hibbett D.S."/>
            <person name="Martin F."/>
        </authorList>
    </citation>
    <scope>NUCLEOTIDE SEQUENCE [LARGE SCALE GENOMIC DNA]</scope>
    <source>
        <strain evidence="3">h7</strain>
    </source>
</reference>
<feature type="compositionally biased region" description="Basic and acidic residues" evidence="1">
    <location>
        <begin position="94"/>
        <end position="104"/>
    </location>
</feature>
<feature type="compositionally biased region" description="Low complexity" evidence="1">
    <location>
        <begin position="105"/>
        <end position="120"/>
    </location>
</feature>
<dbReference type="OrthoDB" id="2563900at2759"/>
<reference evidence="2 3" key="1">
    <citation type="submission" date="2014-04" db="EMBL/GenBank/DDBJ databases">
        <authorList>
            <consortium name="DOE Joint Genome Institute"/>
            <person name="Kuo A."/>
            <person name="Gay G."/>
            <person name="Dore J."/>
            <person name="Kohler A."/>
            <person name="Nagy L.G."/>
            <person name="Floudas D."/>
            <person name="Copeland A."/>
            <person name="Barry K.W."/>
            <person name="Cichocki N."/>
            <person name="Veneault-Fourrey C."/>
            <person name="LaButti K."/>
            <person name="Lindquist E.A."/>
            <person name="Lipzen A."/>
            <person name="Lundell T."/>
            <person name="Morin E."/>
            <person name="Murat C."/>
            <person name="Sun H."/>
            <person name="Tunlid A."/>
            <person name="Henrissat B."/>
            <person name="Grigoriev I.V."/>
            <person name="Hibbett D.S."/>
            <person name="Martin F."/>
            <person name="Nordberg H.P."/>
            <person name="Cantor M.N."/>
            <person name="Hua S.X."/>
        </authorList>
    </citation>
    <scope>NUCLEOTIDE SEQUENCE [LARGE SCALE GENOMIC DNA]</scope>
    <source>
        <strain evidence="3">h7</strain>
    </source>
</reference>
<name>A0A0C3BLI7_HEBCY</name>
<feature type="region of interest" description="Disordered" evidence="1">
    <location>
        <begin position="1"/>
        <end position="31"/>
    </location>
</feature>
<dbReference type="STRING" id="686832.A0A0C3BLI7"/>
<dbReference type="Proteomes" id="UP000053424">
    <property type="component" value="Unassembled WGS sequence"/>
</dbReference>